<dbReference type="GO" id="GO:0005524">
    <property type="term" value="F:ATP binding"/>
    <property type="evidence" value="ECO:0007669"/>
    <property type="project" value="UniProtKB-KW"/>
</dbReference>
<dbReference type="Pfam" id="PF01627">
    <property type="entry name" value="Hpt"/>
    <property type="match status" value="1"/>
</dbReference>
<keyword evidence="9" id="KW-1133">Transmembrane helix</keyword>
<evidence type="ECO:0000256" key="8">
    <source>
        <dbReference type="ARBA" id="ARBA00022840"/>
    </source>
</evidence>
<feature type="domain" description="Response regulatory" evidence="16">
    <location>
        <begin position="424"/>
        <end position="553"/>
    </location>
</feature>
<dbReference type="PROSITE" id="PS50109">
    <property type="entry name" value="HIS_KIN"/>
    <property type="match status" value="1"/>
</dbReference>
<dbReference type="InterPro" id="IPR008207">
    <property type="entry name" value="Sig_transdc_His_kin_Hpt_dom"/>
</dbReference>
<evidence type="ECO:0000256" key="5">
    <source>
        <dbReference type="ARBA" id="ARBA00022553"/>
    </source>
</evidence>
<dbReference type="PROSITE" id="PS50110">
    <property type="entry name" value="RESPONSE_REGULATORY"/>
    <property type="match status" value="2"/>
</dbReference>
<dbReference type="InterPro" id="IPR036890">
    <property type="entry name" value="HATPase_C_sf"/>
</dbReference>
<keyword evidence="11" id="KW-0472">Membrane</keyword>
<dbReference type="InterPro" id="IPR005467">
    <property type="entry name" value="His_kinase_dom"/>
</dbReference>
<dbReference type="Proteomes" id="UP001235760">
    <property type="component" value="Unassembled WGS sequence"/>
</dbReference>
<accession>A0ABT9FY03</accession>
<evidence type="ECO:0000259" key="17">
    <source>
        <dbReference type="PROSITE" id="PS50112"/>
    </source>
</evidence>
<dbReference type="InterPro" id="IPR001789">
    <property type="entry name" value="Sig_transdc_resp-reg_receiver"/>
</dbReference>
<dbReference type="NCBIfam" id="TIGR00229">
    <property type="entry name" value="sensory_box"/>
    <property type="match status" value="1"/>
</dbReference>
<dbReference type="PROSITE" id="PS50112">
    <property type="entry name" value="PAS"/>
    <property type="match status" value="1"/>
</dbReference>
<evidence type="ECO:0000313" key="20">
    <source>
        <dbReference type="Proteomes" id="UP001235760"/>
    </source>
</evidence>
<dbReference type="InterPro" id="IPR035965">
    <property type="entry name" value="PAS-like_dom_sf"/>
</dbReference>
<feature type="domain" description="PAS" evidence="17">
    <location>
        <begin position="27"/>
        <end position="91"/>
    </location>
</feature>
<dbReference type="SUPFAM" id="SSF55874">
    <property type="entry name" value="ATPase domain of HSP90 chaperone/DNA topoisomerase II/histidine kinase"/>
    <property type="match status" value="1"/>
</dbReference>
<dbReference type="Gene3D" id="3.30.450.20">
    <property type="entry name" value="PAS domain"/>
    <property type="match status" value="1"/>
</dbReference>
<evidence type="ECO:0000256" key="7">
    <source>
        <dbReference type="ARBA" id="ARBA00022741"/>
    </source>
</evidence>
<dbReference type="CDD" id="cd00082">
    <property type="entry name" value="HisKA"/>
    <property type="match status" value="1"/>
</dbReference>
<organism evidence="19 20">
    <name type="scientific">Leptothrix discophora</name>
    <dbReference type="NCBI Taxonomy" id="89"/>
    <lineage>
        <taxon>Bacteria</taxon>
        <taxon>Pseudomonadati</taxon>
        <taxon>Pseudomonadota</taxon>
        <taxon>Betaproteobacteria</taxon>
        <taxon>Burkholderiales</taxon>
        <taxon>Sphaerotilaceae</taxon>
        <taxon>Leptothrix</taxon>
    </lineage>
</organism>
<dbReference type="Gene3D" id="3.30.565.10">
    <property type="entry name" value="Histidine kinase-like ATPase, C-terminal domain"/>
    <property type="match status" value="1"/>
</dbReference>
<evidence type="ECO:0000259" key="16">
    <source>
        <dbReference type="PROSITE" id="PS50110"/>
    </source>
</evidence>
<evidence type="ECO:0000256" key="10">
    <source>
        <dbReference type="ARBA" id="ARBA00023012"/>
    </source>
</evidence>
<evidence type="ECO:0000256" key="6">
    <source>
        <dbReference type="ARBA" id="ARBA00022692"/>
    </source>
</evidence>
<dbReference type="SUPFAM" id="SSF47226">
    <property type="entry name" value="Histidine-containing phosphotransfer domain, HPT domain"/>
    <property type="match status" value="1"/>
</dbReference>
<evidence type="ECO:0000256" key="13">
    <source>
        <dbReference type="PROSITE-ProRule" id="PRU00169"/>
    </source>
</evidence>
<dbReference type="PANTHER" id="PTHR45339">
    <property type="entry name" value="HYBRID SIGNAL TRANSDUCTION HISTIDINE KINASE J"/>
    <property type="match status" value="1"/>
</dbReference>
<evidence type="ECO:0000256" key="9">
    <source>
        <dbReference type="ARBA" id="ARBA00022989"/>
    </source>
</evidence>
<evidence type="ECO:0000259" key="18">
    <source>
        <dbReference type="PROSITE" id="PS50894"/>
    </source>
</evidence>
<dbReference type="EC" id="2.7.13.3" evidence="3"/>
<keyword evidence="7" id="KW-0547">Nucleotide-binding</keyword>
<dbReference type="Gene3D" id="1.20.120.160">
    <property type="entry name" value="HPT domain"/>
    <property type="match status" value="1"/>
</dbReference>
<evidence type="ECO:0000313" key="19">
    <source>
        <dbReference type="EMBL" id="MDP4299122.1"/>
    </source>
</evidence>
<dbReference type="CDD" id="cd17546">
    <property type="entry name" value="REC_hyHK_CKI1_RcsC-like"/>
    <property type="match status" value="1"/>
</dbReference>
<keyword evidence="20" id="KW-1185">Reference proteome</keyword>
<evidence type="ECO:0000256" key="2">
    <source>
        <dbReference type="ARBA" id="ARBA00004651"/>
    </source>
</evidence>
<evidence type="ECO:0000259" key="15">
    <source>
        <dbReference type="PROSITE" id="PS50109"/>
    </source>
</evidence>
<dbReference type="Pfam" id="PF00512">
    <property type="entry name" value="HisKA"/>
    <property type="match status" value="1"/>
</dbReference>
<feature type="compositionally biased region" description="Pro residues" evidence="14">
    <location>
        <begin position="732"/>
        <end position="745"/>
    </location>
</feature>
<dbReference type="SMART" id="SM00448">
    <property type="entry name" value="REC"/>
    <property type="match status" value="2"/>
</dbReference>
<dbReference type="PRINTS" id="PR00344">
    <property type="entry name" value="BCTRLSENSOR"/>
</dbReference>
<dbReference type="RefSeq" id="WP_305747691.1">
    <property type="nucleotide sequence ID" value="NZ_JAUZEE010000001.1"/>
</dbReference>
<feature type="domain" description="Response regulatory" evidence="16">
    <location>
        <begin position="609"/>
        <end position="726"/>
    </location>
</feature>
<feature type="modified residue" description="Phosphohistidine" evidence="12">
    <location>
        <position position="821"/>
    </location>
</feature>
<proteinExistence type="predicted"/>
<gene>
    <name evidence="19" type="ORF">Q8X39_00605</name>
</gene>
<dbReference type="SUPFAM" id="SSF47384">
    <property type="entry name" value="Homodimeric domain of signal transducing histidine kinase"/>
    <property type="match status" value="1"/>
</dbReference>
<feature type="region of interest" description="Disordered" evidence="14">
    <location>
        <begin position="730"/>
        <end position="754"/>
    </location>
</feature>
<feature type="modified residue" description="4-aspartylphosphate" evidence="13">
    <location>
        <position position="474"/>
    </location>
</feature>
<evidence type="ECO:0000256" key="11">
    <source>
        <dbReference type="ARBA" id="ARBA00023136"/>
    </source>
</evidence>
<dbReference type="CDD" id="cd00130">
    <property type="entry name" value="PAS"/>
    <property type="match status" value="1"/>
</dbReference>
<feature type="modified residue" description="4-aspartylphosphate" evidence="13">
    <location>
        <position position="658"/>
    </location>
</feature>
<feature type="domain" description="HPt" evidence="18">
    <location>
        <begin position="782"/>
        <end position="875"/>
    </location>
</feature>
<keyword evidence="10" id="KW-0902">Two-component regulatory system</keyword>
<keyword evidence="6" id="KW-0812">Transmembrane</keyword>
<dbReference type="EMBL" id="JAUZEE010000001">
    <property type="protein sequence ID" value="MDP4299122.1"/>
    <property type="molecule type" value="Genomic_DNA"/>
</dbReference>
<dbReference type="SMART" id="SM00388">
    <property type="entry name" value="HisKA"/>
    <property type="match status" value="1"/>
</dbReference>
<feature type="compositionally biased region" description="Basic and acidic residues" evidence="14">
    <location>
        <begin position="580"/>
        <end position="598"/>
    </location>
</feature>
<dbReference type="InterPro" id="IPR036641">
    <property type="entry name" value="HPT_dom_sf"/>
</dbReference>
<protein>
    <recommendedName>
        <fullName evidence="3">histidine kinase</fullName>
        <ecNumber evidence="3">2.7.13.3</ecNumber>
    </recommendedName>
</protein>
<dbReference type="InterPro" id="IPR011006">
    <property type="entry name" value="CheY-like_superfamily"/>
</dbReference>
<name>A0ABT9FY03_LEPDI</name>
<dbReference type="SUPFAM" id="SSF55785">
    <property type="entry name" value="PYP-like sensor domain (PAS domain)"/>
    <property type="match status" value="1"/>
</dbReference>
<reference evidence="19 20" key="1">
    <citation type="submission" date="2023-08" db="EMBL/GenBank/DDBJ databases">
        <authorList>
            <person name="Roldan D.M."/>
            <person name="Menes R.J."/>
        </authorList>
    </citation>
    <scope>NUCLEOTIDE SEQUENCE [LARGE SCALE GENOMIC DNA]</scope>
    <source>
        <strain evidence="19 20">CCM 2812</strain>
    </source>
</reference>
<evidence type="ECO:0000256" key="12">
    <source>
        <dbReference type="PROSITE-ProRule" id="PRU00110"/>
    </source>
</evidence>
<comment type="catalytic activity">
    <reaction evidence="1">
        <text>ATP + protein L-histidine = ADP + protein N-phospho-L-histidine.</text>
        <dbReference type="EC" id="2.7.13.3"/>
    </reaction>
</comment>
<dbReference type="Pfam" id="PF13426">
    <property type="entry name" value="PAS_9"/>
    <property type="match status" value="1"/>
</dbReference>
<comment type="subcellular location">
    <subcellularLocation>
        <location evidence="2">Cell membrane</location>
        <topology evidence="2">Multi-pass membrane protein</topology>
    </subcellularLocation>
</comment>
<dbReference type="InterPro" id="IPR000014">
    <property type="entry name" value="PAS"/>
</dbReference>
<sequence length="879" mass="93855">MSSTARPPHGPSAHRLDPAELGLLLGRLLAIADDALVVCDAQQRVVVFNEGAERIFGHLADAVLGHSLDLLLPESARPMHARHLAAYARSGVPARRMAERREIQGRRADGALFDAEASIAHVELDGRPYFAAILRDVSQVRAQARLLAQAKADAEAAARAKSLFLANMSHEIRTPLNAVIGMTTLLMDTPMSEEQRECAATIRASGEALLAIVNDVLDYSKAEAGKLDLAQQVFGLRACIEGALDVVAQRAREKGLSLGYLVEDDTPDWLVGDVGRIRQILVNLLSNAVKFTHEGEVHVAVGSRSVGDGPDGAPDRAPDGERLLRLSVHDTGIGIAEQHLPQLFQSFSQLDPSTTRKHGGTGLGLAICKRLAELMGGRIGVVSEPGQGSVFQVELGVRGAAPLEAGMPEPDCLRADVPGLVGRRVLIVDGNLTQRRILTRWALHWGLVPATFPSALEALDRLRHGERYDLAMLDLGRDARDVLVVAEALRRPGRHGLTPGAAEETPIVLLSGQPLGQVGAPLGGGSLARLGVAAMLTKPLKMAVLFETLQAALRQRSAMRRPAALSRPAPLGWRGPWVDPDAHAPRDARDAAQPHDGRAPIAPAAPLHRVLIAEDQDVNQRVAQQLVRRLGYAADLVGNGLEAIDAVERQDYAVVLMDIQMPEMDGLQAARWIARRRGPSARPRLVAMTANAMPGDREACLAAGMDAYVSKPIELAALAAALRQAGLMPAPDGLPPARPQGPPPDAADAADAAAAGQPGVEVPVLDMARWAELRSLDDDLAEPRLLAELVARFQDDVPVHLERLRAALQAGDLRELAALAHRLLSVTDNIGTRRMAVLCAEIERLARSGTLAGAAALFEPLEIEHLAASAALRSGWHRA</sequence>
<dbReference type="InterPro" id="IPR004358">
    <property type="entry name" value="Sig_transdc_His_kin-like_C"/>
</dbReference>
<dbReference type="SMART" id="SM00387">
    <property type="entry name" value="HATPase_c"/>
    <property type="match status" value="1"/>
</dbReference>
<keyword evidence="5 13" id="KW-0597">Phosphoprotein</keyword>
<evidence type="ECO:0000256" key="1">
    <source>
        <dbReference type="ARBA" id="ARBA00000085"/>
    </source>
</evidence>
<dbReference type="InterPro" id="IPR003594">
    <property type="entry name" value="HATPase_dom"/>
</dbReference>
<dbReference type="InterPro" id="IPR036097">
    <property type="entry name" value="HisK_dim/P_sf"/>
</dbReference>
<evidence type="ECO:0000256" key="4">
    <source>
        <dbReference type="ARBA" id="ARBA00022475"/>
    </source>
</evidence>
<evidence type="ECO:0000256" key="3">
    <source>
        <dbReference type="ARBA" id="ARBA00012438"/>
    </source>
</evidence>
<dbReference type="CDD" id="cd00156">
    <property type="entry name" value="REC"/>
    <property type="match status" value="1"/>
</dbReference>
<dbReference type="Pfam" id="PF02518">
    <property type="entry name" value="HATPase_c"/>
    <property type="match status" value="1"/>
</dbReference>
<dbReference type="PANTHER" id="PTHR45339:SF1">
    <property type="entry name" value="HYBRID SIGNAL TRANSDUCTION HISTIDINE KINASE J"/>
    <property type="match status" value="1"/>
</dbReference>
<dbReference type="CDD" id="cd16922">
    <property type="entry name" value="HATPase_EvgS-ArcB-TorS-like"/>
    <property type="match status" value="1"/>
</dbReference>
<dbReference type="SMART" id="SM00091">
    <property type="entry name" value="PAS"/>
    <property type="match status" value="1"/>
</dbReference>
<dbReference type="PROSITE" id="PS50894">
    <property type="entry name" value="HPT"/>
    <property type="match status" value="1"/>
</dbReference>
<comment type="caution">
    <text evidence="19">The sequence shown here is derived from an EMBL/GenBank/DDBJ whole genome shotgun (WGS) entry which is preliminary data.</text>
</comment>
<keyword evidence="4" id="KW-1003">Cell membrane</keyword>
<keyword evidence="8 19" id="KW-0067">ATP-binding</keyword>
<feature type="domain" description="Histidine kinase" evidence="15">
    <location>
        <begin position="167"/>
        <end position="399"/>
    </location>
</feature>
<dbReference type="Gene3D" id="3.40.50.2300">
    <property type="match status" value="2"/>
</dbReference>
<dbReference type="Pfam" id="PF00072">
    <property type="entry name" value="Response_reg"/>
    <property type="match status" value="1"/>
</dbReference>
<feature type="region of interest" description="Disordered" evidence="14">
    <location>
        <begin position="576"/>
        <end position="600"/>
    </location>
</feature>
<dbReference type="Gene3D" id="1.10.287.130">
    <property type="match status" value="1"/>
</dbReference>
<dbReference type="InterPro" id="IPR003661">
    <property type="entry name" value="HisK_dim/P_dom"/>
</dbReference>
<evidence type="ECO:0000256" key="14">
    <source>
        <dbReference type="SAM" id="MobiDB-lite"/>
    </source>
</evidence>
<dbReference type="SUPFAM" id="SSF52172">
    <property type="entry name" value="CheY-like"/>
    <property type="match status" value="2"/>
</dbReference>